<dbReference type="Proteomes" id="UP001519288">
    <property type="component" value="Unassembled WGS sequence"/>
</dbReference>
<comment type="caution">
    <text evidence="1">The sequence shown here is derived from an EMBL/GenBank/DDBJ whole genome shotgun (WGS) entry which is preliminary data.</text>
</comment>
<dbReference type="RefSeq" id="WP_245339380.1">
    <property type="nucleotide sequence ID" value="NZ_JAGGLD010000006.1"/>
</dbReference>
<protein>
    <submittedName>
        <fullName evidence="1">Uncharacterized protein</fullName>
    </submittedName>
</protein>
<name>A0ABS4JN80_9BACL</name>
<evidence type="ECO:0000313" key="2">
    <source>
        <dbReference type="Proteomes" id="UP001519288"/>
    </source>
</evidence>
<accession>A0ABS4JN80</accession>
<organism evidence="1 2">
    <name type="scientific">Paenibacillus shirakamiensis</name>
    <dbReference type="NCBI Taxonomy" id="1265935"/>
    <lineage>
        <taxon>Bacteria</taxon>
        <taxon>Bacillati</taxon>
        <taxon>Bacillota</taxon>
        <taxon>Bacilli</taxon>
        <taxon>Bacillales</taxon>
        <taxon>Paenibacillaceae</taxon>
        <taxon>Paenibacillus</taxon>
    </lineage>
</organism>
<evidence type="ECO:0000313" key="1">
    <source>
        <dbReference type="EMBL" id="MBP2002079.1"/>
    </source>
</evidence>
<reference evidence="1 2" key="1">
    <citation type="submission" date="2021-03" db="EMBL/GenBank/DDBJ databases">
        <title>Genomic Encyclopedia of Type Strains, Phase IV (KMG-IV): sequencing the most valuable type-strain genomes for metagenomic binning, comparative biology and taxonomic classification.</title>
        <authorList>
            <person name="Goeker M."/>
        </authorList>
    </citation>
    <scope>NUCLEOTIDE SEQUENCE [LARGE SCALE GENOMIC DNA]</scope>
    <source>
        <strain evidence="1 2">DSM 26806</strain>
    </source>
</reference>
<gene>
    <name evidence="1" type="ORF">J2Z69_003136</name>
</gene>
<sequence>MNQLLTADLDFFAAALSQKMISAWQEDEAGVYCEIGRGPVEKYTPGYVRIRNIETGRKSHYARENTMFHVVE</sequence>
<proteinExistence type="predicted"/>
<dbReference type="EMBL" id="JAGGLD010000006">
    <property type="protein sequence ID" value="MBP2002079.1"/>
    <property type="molecule type" value="Genomic_DNA"/>
</dbReference>
<keyword evidence="2" id="KW-1185">Reference proteome</keyword>